<feature type="domain" description="TIR" evidence="16">
    <location>
        <begin position="701"/>
        <end position="841"/>
    </location>
</feature>
<dbReference type="FunCoup" id="A0A7M7NQ75">
    <property type="interactions" value="238"/>
</dbReference>
<dbReference type="SMART" id="SM00369">
    <property type="entry name" value="LRR_TYP"/>
    <property type="match status" value="17"/>
</dbReference>
<comment type="subcellular location">
    <subcellularLocation>
        <location evidence="1">Membrane</location>
        <topology evidence="1">Single-pass type I membrane protein</topology>
    </subcellularLocation>
</comment>
<keyword evidence="8" id="KW-0391">Immunity</keyword>
<dbReference type="PROSITE" id="PS51450">
    <property type="entry name" value="LRR"/>
    <property type="match status" value="2"/>
</dbReference>
<evidence type="ECO:0000256" key="2">
    <source>
        <dbReference type="ARBA" id="ARBA00009634"/>
    </source>
</evidence>
<keyword evidence="6 15" id="KW-0732">Signal</keyword>
<dbReference type="OrthoDB" id="676979at2759"/>
<accession>A0A7M7NQ75</accession>
<keyword evidence="5 14" id="KW-0812">Transmembrane</keyword>
<dbReference type="SMART" id="SM00365">
    <property type="entry name" value="LRR_SD22"/>
    <property type="match status" value="9"/>
</dbReference>
<keyword evidence="11 14" id="KW-0472">Membrane</keyword>
<dbReference type="InterPro" id="IPR000483">
    <property type="entry name" value="Cys-rich_flank_reg_C"/>
</dbReference>
<name>A0A7M7NQ75_STRPU</name>
<dbReference type="GO" id="GO:0006954">
    <property type="term" value="P:inflammatory response"/>
    <property type="evidence" value="ECO:0000318"/>
    <property type="project" value="GO_Central"/>
</dbReference>
<dbReference type="GeneID" id="100892728"/>
<dbReference type="Pfam" id="PF01582">
    <property type="entry name" value="TIR"/>
    <property type="match status" value="1"/>
</dbReference>
<comment type="similarity">
    <text evidence="2">Belongs to the Toll-like receptor family.</text>
</comment>
<dbReference type="GO" id="GO:0005886">
    <property type="term" value="C:plasma membrane"/>
    <property type="evidence" value="ECO:0000318"/>
    <property type="project" value="GO_Central"/>
</dbReference>
<evidence type="ECO:0000256" key="7">
    <source>
        <dbReference type="ARBA" id="ARBA00022737"/>
    </source>
</evidence>
<evidence type="ECO:0000256" key="14">
    <source>
        <dbReference type="SAM" id="Phobius"/>
    </source>
</evidence>
<feature type="transmembrane region" description="Helical" evidence="14">
    <location>
        <begin position="650"/>
        <end position="671"/>
    </location>
</feature>
<reference evidence="18" key="1">
    <citation type="submission" date="2015-02" db="EMBL/GenBank/DDBJ databases">
        <title>Genome sequencing for Strongylocentrotus purpuratus.</title>
        <authorList>
            <person name="Murali S."/>
            <person name="Liu Y."/>
            <person name="Vee V."/>
            <person name="English A."/>
            <person name="Wang M."/>
            <person name="Skinner E."/>
            <person name="Han Y."/>
            <person name="Muzny D.M."/>
            <person name="Worley K.C."/>
            <person name="Gibbs R.A."/>
        </authorList>
    </citation>
    <scope>NUCLEOTIDE SEQUENCE</scope>
</reference>
<protein>
    <recommendedName>
        <fullName evidence="16">TIR domain-containing protein</fullName>
    </recommendedName>
</protein>
<dbReference type="InterPro" id="IPR000157">
    <property type="entry name" value="TIR_dom"/>
</dbReference>
<dbReference type="GO" id="GO:0038023">
    <property type="term" value="F:signaling receptor activity"/>
    <property type="evidence" value="ECO:0000318"/>
    <property type="project" value="GO_Central"/>
</dbReference>
<organism evidence="17 18">
    <name type="scientific">Strongylocentrotus purpuratus</name>
    <name type="common">Purple sea urchin</name>
    <dbReference type="NCBI Taxonomy" id="7668"/>
    <lineage>
        <taxon>Eukaryota</taxon>
        <taxon>Metazoa</taxon>
        <taxon>Echinodermata</taxon>
        <taxon>Eleutherozoa</taxon>
        <taxon>Echinozoa</taxon>
        <taxon>Echinoidea</taxon>
        <taxon>Euechinoidea</taxon>
        <taxon>Echinacea</taxon>
        <taxon>Camarodonta</taxon>
        <taxon>Echinidea</taxon>
        <taxon>Strongylocentrotidae</taxon>
        <taxon>Strongylocentrotus</taxon>
    </lineage>
</organism>
<dbReference type="SUPFAM" id="SSF52200">
    <property type="entry name" value="Toll/Interleukin receptor TIR domain"/>
    <property type="match status" value="1"/>
</dbReference>
<dbReference type="Pfam" id="PF13516">
    <property type="entry name" value="LRR_6"/>
    <property type="match status" value="1"/>
</dbReference>
<feature type="signal peptide" evidence="15">
    <location>
        <begin position="1"/>
        <end position="25"/>
    </location>
</feature>
<dbReference type="Proteomes" id="UP000007110">
    <property type="component" value="Unassembled WGS sequence"/>
</dbReference>
<keyword evidence="4" id="KW-0433">Leucine-rich repeat</keyword>
<evidence type="ECO:0000313" key="18">
    <source>
        <dbReference type="Proteomes" id="UP000007110"/>
    </source>
</evidence>
<dbReference type="FunFam" id="3.80.10.10:FF:001976">
    <property type="entry name" value="Uncharacterized protein"/>
    <property type="match status" value="1"/>
</dbReference>
<evidence type="ECO:0000256" key="3">
    <source>
        <dbReference type="ARBA" id="ARBA00022588"/>
    </source>
</evidence>
<dbReference type="InterPro" id="IPR035897">
    <property type="entry name" value="Toll_tir_struct_dom_sf"/>
</dbReference>
<sequence length="854" mass="96630">MKFAMIYFVVFLSLGVVLLPQNTDGSPTSGTKPLPKECNIVNDTFVDCRHKDLRTIPTGFPATVETLLLSYNSIRVITNESFHGLVNLVTLELHHNSISKLRSVFFKDQEKLRYLSLHHNQIGKLPNDVFEHVQGLEVLDLSYMNNGFTSLPVALTGLLNLRVLDFSSNRLQSAGFTPDATFPALQELHLGKNQIKSLQNADFKALLDCKLSFLDMTENQVVDIESGVFHPIASVAELDFSKGLDPVAIPALSEAISDQLVNTLYLKEIDLGTQDIDKFKDLRNSTLEKLDISFNNITTLNSEFWGLSNVTSLIIQSSLVTTIGATAFSGLHLVETVDLSSNQIATVRDGMFSALSNTNLKTLYLNNSKINNISASDGFRGLSKLLYLKLSNNKIKQNFVGEEFKGLDSLEVLDLGVNTNISLSPDAFRFLQSLQTLYLKLANIKNITVVPSPFDKLSGLKNLDLSNNNMAALHVDTFSSLGNLGTMYLQHNNLYNMWNETIHVPFLKSLRRLKYLNLCYNGFQNIPNNSLSNLPELKALLLCHNKISHLQDNIIDDLPLTTLDLGHNQINLINQTLLEPVLGTLKALTVSGNPFSCGCDLQWFREWLDVTKVHINDNSHMICSSPPDMRGKLIIDFHPETLNCDHRLPLYTWILIGVGSCMVFVTVALAVKFRFHINYCFNLVNARRRKYQRIKGEDLPFLYDAFVSFSHKDEEWVDNELVRHLEGDSGLRLCLHKRDFILGRKILDSIIEAVDSSRFTLCILSANYLDSHWCKMEREFAMANLIDRDVLIIIALGEIPEKKITKYYKLHKLMMKRTYLTWPMEPGVQRNDFWVKLKTVLRAPELRINNNDVI</sequence>
<dbReference type="AlphaFoldDB" id="A0A7M7NQ75"/>
<dbReference type="PROSITE" id="PS50104">
    <property type="entry name" value="TIR"/>
    <property type="match status" value="1"/>
</dbReference>
<keyword evidence="9 14" id="KW-1133">Transmembrane helix</keyword>
<evidence type="ECO:0000256" key="1">
    <source>
        <dbReference type="ARBA" id="ARBA00004479"/>
    </source>
</evidence>
<dbReference type="PIRSF" id="PIRSF037595">
    <property type="entry name" value="Toll-like_receptor"/>
    <property type="match status" value="1"/>
</dbReference>
<dbReference type="Gene3D" id="3.40.50.10140">
    <property type="entry name" value="Toll/interleukin-1 receptor homology (TIR) domain"/>
    <property type="match status" value="1"/>
</dbReference>
<evidence type="ECO:0000259" key="16">
    <source>
        <dbReference type="PROSITE" id="PS50104"/>
    </source>
</evidence>
<evidence type="ECO:0000256" key="12">
    <source>
        <dbReference type="ARBA" id="ARBA00023170"/>
    </source>
</evidence>
<dbReference type="FunFam" id="3.40.50.10140:FF:000001">
    <property type="entry name" value="Toll-like receptor 2"/>
    <property type="match status" value="1"/>
</dbReference>
<keyword evidence="13" id="KW-0325">Glycoprotein</keyword>
<evidence type="ECO:0000256" key="9">
    <source>
        <dbReference type="ARBA" id="ARBA00022989"/>
    </source>
</evidence>
<dbReference type="Pfam" id="PF13855">
    <property type="entry name" value="LRR_8"/>
    <property type="match status" value="5"/>
</dbReference>
<dbReference type="Pfam" id="PF12799">
    <property type="entry name" value="LRR_4"/>
    <property type="match status" value="1"/>
</dbReference>
<feature type="chain" id="PRO_5029865708" description="TIR domain-containing protein" evidence="15">
    <location>
        <begin position="26"/>
        <end position="854"/>
    </location>
</feature>
<dbReference type="GO" id="GO:0007165">
    <property type="term" value="P:signal transduction"/>
    <property type="evidence" value="ECO:0000318"/>
    <property type="project" value="GO_Central"/>
</dbReference>
<dbReference type="PANTHER" id="PTHR24365">
    <property type="entry name" value="TOLL-LIKE RECEPTOR"/>
    <property type="match status" value="1"/>
</dbReference>
<evidence type="ECO:0000256" key="5">
    <source>
        <dbReference type="ARBA" id="ARBA00022692"/>
    </source>
</evidence>
<dbReference type="InterPro" id="IPR025875">
    <property type="entry name" value="Leu-rich_rpt_4"/>
</dbReference>
<keyword evidence="10" id="KW-0520">NAD</keyword>
<evidence type="ECO:0000256" key="15">
    <source>
        <dbReference type="SAM" id="SignalP"/>
    </source>
</evidence>
<dbReference type="SUPFAM" id="SSF52058">
    <property type="entry name" value="L domain-like"/>
    <property type="match status" value="2"/>
</dbReference>
<evidence type="ECO:0000256" key="6">
    <source>
        <dbReference type="ARBA" id="ARBA00022729"/>
    </source>
</evidence>
<dbReference type="SMART" id="SM00255">
    <property type="entry name" value="TIR"/>
    <property type="match status" value="1"/>
</dbReference>
<dbReference type="InterPro" id="IPR003591">
    <property type="entry name" value="Leu-rich_rpt_typical-subtyp"/>
</dbReference>
<evidence type="ECO:0000256" key="11">
    <source>
        <dbReference type="ARBA" id="ARBA00023136"/>
    </source>
</evidence>
<evidence type="ECO:0000313" key="17">
    <source>
        <dbReference type="EnsemblMetazoa" id="XP_030839961"/>
    </source>
</evidence>
<dbReference type="EnsemblMetazoa" id="XM_030984101">
    <property type="protein sequence ID" value="XP_030839961"/>
    <property type="gene ID" value="LOC100892728"/>
</dbReference>
<dbReference type="InterPro" id="IPR017241">
    <property type="entry name" value="Toll-like_receptor"/>
</dbReference>
<evidence type="ECO:0000256" key="8">
    <source>
        <dbReference type="ARBA" id="ARBA00022859"/>
    </source>
</evidence>
<dbReference type="PANTHER" id="PTHR24365:SF530">
    <property type="entry name" value="MSTPROX-RELATED"/>
    <property type="match status" value="1"/>
</dbReference>
<dbReference type="RefSeq" id="XP_030839961.1">
    <property type="nucleotide sequence ID" value="XM_030984101.1"/>
</dbReference>
<dbReference type="InterPro" id="IPR001611">
    <property type="entry name" value="Leu-rich_rpt"/>
</dbReference>
<evidence type="ECO:0000256" key="13">
    <source>
        <dbReference type="ARBA" id="ARBA00023180"/>
    </source>
</evidence>
<dbReference type="KEGG" id="spu:100892728"/>
<keyword evidence="3" id="KW-0399">Innate immunity</keyword>
<keyword evidence="7" id="KW-0677">Repeat</keyword>
<keyword evidence="18" id="KW-1185">Reference proteome</keyword>
<dbReference type="Gene3D" id="3.80.10.10">
    <property type="entry name" value="Ribonuclease Inhibitor"/>
    <property type="match status" value="3"/>
</dbReference>
<reference evidence="17" key="2">
    <citation type="submission" date="2021-01" db="UniProtKB">
        <authorList>
            <consortium name="EnsemblMetazoa"/>
        </authorList>
    </citation>
    <scope>IDENTIFICATION</scope>
</reference>
<proteinExistence type="inferred from homology"/>
<dbReference type="GO" id="GO:0002224">
    <property type="term" value="P:toll-like receptor signaling pathway"/>
    <property type="evidence" value="ECO:0007669"/>
    <property type="project" value="InterPro"/>
</dbReference>
<evidence type="ECO:0000256" key="4">
    <source>
        <dbReference type="ARBA" id="ARBA00022614"/>
    </source>
</evidence>
<keyword evidence="12" id="KW-0675">Receptor</keyword>
<dbReference type="GO" id="GO:0004888">
    <property type="term" value="F:transmembrane signaling receptor activity"/>
    <property type="evidence" value="ECO:0007669"/>
    <property type="project" value="InterPro"/>
</dbReference>
<dbReference type="InterPro" id="IPR032675">
    <property type="entry name" value="LRR_dom_sf"/>
</dbReference>
<evidence type="ECO:0000256" key="10">
    <source>
        <dbReference type="ARBA" id="ARBA00023027"/>
    </source>
</evidence>
<dbReference type="GO" id="GO:0045087">
    <property type="term" value="P:innate immune response"/>
    <property type="evidence" value="ECO:0007669"/>
    <property type="project" value="UniProtKB-KW"/>
</dbReference>
<dbReference type="InParanoid" id="A0A7M7NQ75"/>
<dbReference type="SMART" id="SM00082">
    <property type="entry name" value="LRRCT"/>
    <property type="match status" value="1"/>
</dbReference>
<dbReference type="OMA" id="CGNPFSC"/>